<dbReference type="InterPro" id="IPR016032">
    <property type="entry name" value="Sig_transdc_resp-reg_C-effctor"/>
</dbReference>
<keyword evidence="2" id="KW-0238">DNA-binding</keyword>
<dbReference type="Gene3D" id="1.10.10.10">
    <property type="entry name" value="Winged helix-like DNA-binding domain superfamily/Winged helix DNA-binding domain"/>
    <property type="match status" value="1"/>
</dbReference>
<dbReference type="InterPro" id="IPR011704">
    <property type="entry name" value="ATPase_dyneun-rel_AAA"/>
</dbReference>
<feature type="region of interest" description="Disordered" evidence="4">
    <location>
        <begin position="827"/>
        <end position="849"/>
    </location>
</feature>
<dbReference type="CDD" id="cd06170">
    <property type="entry name" value="LuxR_C_like"/>
    <property type="match status" value="1"/>
</dbReference>
<name>A0ABN2AKU2_9ACTN</name>
<dbReference type="SUPFAM" id="SSF52540">
    <property type="entry name" value="P-loop containing nucleoside triphosphate hydrolases"/>
    <property type="match status" value="1"/>
</dbReference>
<evidence type="ECO:0000256" key="2">
    <source>
        <dbReference type="ARBA" id="ARBA00023125"/>
    </source>
</evidence>
<reference evidence="6 7" key="1">
    <citation type="journal article" date="2019" name="Int. J. Syst. Evol. Microbiol.">
        <title>The Global Catalogue of Microorganisms (GCM) 10K type strain sequencing project: providing services to taxonomists for standard genome sequencing and annotation.</title>
        <authorList>
            <consortium name="The Broad Institute Genomics Platform"/>
            <consortium name="The Broad Institute Genome Sequencing Center for Infectious Disease"/>
            <person name="Wu L."/>
            <person name="Ma J."/>
        </authorList>
    </citation>
    <scope>NUCLEOTIDE SEQUENCE [LARGE SCALE GENOMIC DNA]</scope>
    <source>
        <strain evidence="6 7">JCM 14942</strain>
    </source>
</reference>
<dbReference type="SMART" id="SM00382">
    <property type="entry name" value="AAA"/>
    <property type="match status" value="1"/>
</dbReference>
<dbReference type="InterPro" id="IPR027417">
    <property type="entry name" value="P-loop_NTPase"/>
</dbReference>
<protein>
    <submittedName>
        <fullName evidence="6">LuxR family transcriptional regulator</fullName>
    </submittedName>
</protein>
<dbReference type="Proteomes" id="UP001500842">
    <property type="component" value="Unassembled WGS sequence"/>
</dbReference>
<evidence type="ECO:0000313" key="6">
    <source>
        <dbReference type="EMBL" id="GAA1520683.1"/>
    </source>
</evidence>
<dbReference type="PANTHER" id="PTHR44688:SF16">
    <property type="entry name" value="DNA-BINDING TRANSCRIPTIONAL ACTIVATOR DEVR_DOSR"/>
    <property type="match status" value="1"/>
</dbReference>
<keyword evidence="7" id="KW-1185">Reference proteome</keyword>
<dbReference type="PROSITE" id="PS50043">
    <property type="entry name" value="HTH_LUXR_2"/>
    <property type="match status" value="1"/>
</dbReference>
<feature type="domain" description="HTH luxR-type" evidence="5">
    <location>
        <begin position="767"/>
        <end position="832"/>
    </location>
</feature>
<dbReference type="InterPro" id="IPR000792">
    <property type="entry name" value="Tscrpt_reg_LuxR_C"/>
</dbReference>
<dbReference type="EMBL" id="BAAAOR010000023">
    <property type="protein sequence ID" value="GAA1520683.1"/>
    <property type="molecule type" value="Genomic_DNA"/>
</dbReference>
<evidence type="ECO:0000256" key="1">
    <source>
        <dbReference type="ARBA" id="ARBA00023015"/>
    </source>
</evidence>
<accession>A0ABN2AKU2</accession>
<evidence type="ECO:0000256" key="4">
    <source>
        <dbReference type="SAM" id="MobiDB-lite"/>
    </source>
</evidence>
<dbReference type="SMART" id="SM00421">
    <property type="entry name" value="HTH_LUXR"/>
    <property type="match status" value="1"/>
</dbReference>
<dbReference type="Pfam" id="PF07728">
    <property type="entry name" value="AAA_5"/>
    <property type="match status" value="1"/>
</dbReference>
<dbReference type="PRINTS" id="PR00038">
    <property type="entry name" value="HTHLUXR"/>
</dbReference>
<keyword evidence="3" id="KW-0804">Transcription</keyword>
<dbReference type="SUPFAM" id="SSF46894">
    <property type="entry name" value="C-terminal effector domain of the bipartite response regulators"/>
    <property type="match status" value="1"/>
</dbReference>
<comment type="caution">
    <text evidence="6">The sequence shown here is derived from an EMBL/GenBank/DDBJ whole genome shotgun (WGS) entry which is preliminary data.</text>
</comment>
<dbReference type="Pfam" id="PF00196">
    <property type="entry name" value="GerE"/>
    <property type="match status" value="1"/>
</dbReference>
<proteinExistence type="predicted"/>
<dbReference type="Gene3D" id="3.40.50.300">
    <property type="entry name" value="P-loop containing nucleotide triphosphate hydrolases"/>
    <property type="match status" value="1"/>
</dbReference>
<organism evidence="6 7">
    <name type="scientific">Nocardioides humi</name>
    <dbReference type="NCBI Taxonomy" id="449461"/>
    <lineage>
        <taxon>Bacteria</taxon>
        <taxon>Bacillati</taxon>
        <taxon>Actinomycetota</taxon>
        <taxon>Actinomycetes</taxon>
        <taxon>Propionibacteriales</taxon>
        <taxon>Nocardioidaceae</taxon>
        <taxon>Nocardioides</taxon>
    </lineage>
</organism>
<evidence type="ECO:0000259" key="5">
    <source>
        <dbReference type="PROSITE" id="PS50043"/>
    </source>
</evidence>
<dbReference type="InterPro" id="IPR003593">
    <property type="entry name" value="AAA+_ATPase"/>
</dbReference>
<dbReference type="InterPro" id="IPR036388">
    <property type="entry name" value="WH-like_DNA-bd_sf"/>
</dbReference>
<dbReference type="PANTHER" id="PTHR44688">
    <property type="entry name" value="DNA-BINDING TRANSCRIPTIONAL ACTIVATOR DEVR_DOSR"/>
    <property type="match status" value="1"/>
</dbReference>
<keyword evidence="1" id="KW-0805">Transcription regulation</keyword>
<evidence type="ECO:0000256" key="3">
    <source>
        <dbReference type="ARBA" id="ARBA00023163"/>
    </source>
</evidence>
<gene>
    <name evidence="6" type="ORF">GCM10009788_25690</name>
</gene>
<evidence type="ECO:0000313" key="7">
    <source>
        <dbReference type="Proteomes" id="UP001500842"/>
    </source>
</evidence>
<sequence length="849" mass="89980">MTLHPYAADVVDLLRADRSVVLTGQPGSGRTWLSRRIAEALRAEGRAVAEVAGTDRTDVPLVPFAPLLMEAGVSAADDPGLVAYIRLPAYLTAGPTSVVIIDDAHLLDPGSAVLTSHLDRLAVSLALVTGDISELHPTLRNRIDSGRWEERPIPAATPDEILAMAATHLEGELTASSGAALLAHADGRPAVAATLISAGVKAARSTAGGIEIAWRTPAPVDVLRWSVSPRTWSAEERRAAELVAVAGSLPSASATQLPGLDAHLTNGVLVENADEIAFGRTLDRHVTLGSLPHVVLRDRAAAARRLLTSDDDHRWTARAVLLSVRAGSTVPTDVLLATAQDHRLTTDEQAEVLRAAPTQDPRVRVLLAAAASAAGHVDKAQHHLSAARAELRQGSQTRDTGRWMLRIGQELGLLHAVRRGDAPRAVAEVQTIVESLADGEARELLTTELVKWRLMAGETGVDAPRTTRADVDAGSVVGTAVIGAMIASLDGSRSAALAEVERGLAALPDTGLAPPHAESLLELSRFLALVFDGDLAVATRLAMRRRDAAAHKAAPELGMWEYAAAELALHCGRLDDAAVLARRAVRHLAWRDFTGLRATADALQTAVAARLGRSLPSESLDRPAASDVKVALHLARARADRDRDVSVLVDTARRALSEMHGHLGVLALDEAWMSTRSPRLADELRSHAGRSGVAIALAERIDAYDAGSAQAMGRCAERLGDMGLVGRAADCWEQTGRMHREAGRHESADRATRHGILLRSTHGLGAWPTSSVVLSSRETEIARLAAQRVRSREIGERLGLSVRTVDNHLARVYRKLGVGGRDELAGLLGPETSGDEQAGRALAIPASAP</sequence>